<dbReference type="RefSeq" id="WP_028361117.1">
    <property type="nucleotide sequence ID" value="NZ_CADFGL010000009.1"/>
</dbReference>
<protein>
    <submittedName>
        <fullName evidence="2">Four-helix bundle copper-binding protein</fullName>
    </submittedName>
    <submittedName>
        <fullName evidence="1">Putative cysteine-rich protein YhjQ</fullName>
    </submittedName>
</protein>
<dbReference type="Pfam" id="PF03860">
    <property type="entry name" value="Csp"/>
    <property type="match status" value="1"/>
</dbReference>
<dbReference type="EMBL" id="JBFPKE010000008">
    <property type="protein sequence ID" value="MEX3752531.1"/>
    <property type="molecule type" value="Genomic_DNA"/>
</dbReference>
<dbReference type="InterPro" id="IPR044543">
    <property type="entry name" value="YHJQ-like"/>
</dbReference>
<dbReference type="AlphaFoldDB" id="A0A6J5C0Z9"/>
<keyword evidence="4" id="KW-1185">Reference proteome</keyword>
<dbReference type="CDD" id="cd08026">
    <property type="entry name" value="DUF326"/>
    <property type="match status" value="1"/>
</dbReference>
<accession>A0A6J5C0Z9</accession>
<dbReference type="EMBL" id="CADIKB010000031">
    <property type="protein sequence ID" value="CAB3722949.1"/>
    <property type="molecule type" value="Genomic_DNA"/>
</dbReference>
<gene>
    <name evidence="1" type="primary">yhjQ</name>
    <name evidence="2" type="ORF">AB3X84_21295</name>
    <name evidence="1" type="ORF">LMG22037_04919</name>
</gene>
<dbReference type="PANTHER" id="PTHR37310:SF1">
    <property type="entry name" value="CYTOPLASMIC PROTEIN"/>
    <property type="match status" value="1"/>
</dbReference>
<dbReference type="PANTHER" id="PTHR37310">
    <property type="entry name" value="CYTOPLASMIC PROTEIN-RELATED"/>
    <property type="match status" value="1"/>
</dbReference>
<reference evidence="1 3" key="1">
    <citation type="submission" date="2020-04" db="EMBL/GenBank/DDBJ databases">
        <authorList>
            <person name="De Canck E."/>
        </authorList>
    </citation>
    <scope>NUCLEOTIDE SEQUENCE [LARGE SCALE GENOMIC DNA]</scope>
    <source>
        <strain evidence="1 3">LMG 22037</strain>
    </source>
</reference>
<dbReference type="Proteomes" id="UP000494249">
    <property type="component" value="Unassembled WGS sequence"/>
</dbReference>
<evidence type="ECO:0000313" key="2">
    <source>
        <dbReference type="EMBL" id="MEX3752531.1"/>
    </source>
</evidence>
<sequence>MTHEAFQSCISACDACAIACGHCAGACLAEEGVADMTGCIKLDIDCAAACHFASAAMARGSSEARTICRMCADICEACANECGKHDAQHCKDCAAACRACAQACRAMAS</sequence>
<name>A0A6J5C0Z9_9BURK</name>
<dbReference type="Gene3D" id="1.20.1270.360">
    <property type="match status" value="1"/>
</dbReference>
<dbReference type="Proteomes" id="UP001558535">
    <property type="component" value="Unassembled WGS sequence"/>
</dbReference>
<dbReference type="InterPro" id="IPR005560">
    <property type="entry name" value="Csp_YhjQ"/>
</dbReference>
<evidence type="ECO:0000313" key="4">
    <source>
        <dbReference type="Proteomes" id="UP001558535"/>
    </source>
</evidence>
<evidence type="ECO:0000313" key="3">
    <source>
        <dbReference type="Proteomes" id="UP000494249"/>
    </source>
</evidence>
<proteinExistence type="predicted"/>
<reference evidence="2 4" key="2">
    <citation type="submission" date="2024-07" db="EMBL/GenBank/DDBJ databases">
        <title>A survey of Mimosa microsymbionts across Brazilian biomes reveals a high diversity of Paraburkholderia nodulating endemic species, but also that Cupriavidus is common as a symbiont of widespread species.</title>
        <authorList>
            <person name="Rouws L."/>
            <person name="Barauna A."/>
            <person name="Beukes C."/>
            <person name="Rouws J.R.C."/>
            <person name="De Faria S.M."/>
            <person name="Gross E."/>
            <person name="Bueno Dos Reis Junior F."/>
            <person name="Simon M.F."/>
            <person name="Maluk M."/>
            <person name="Odee D.W."/>
            <person name="Kenicer G."/>
            <person name="Young J.P.W."/>
            <person name="Reis V.M."/>
            <person name="Zilli J."/>
            <person name="James E.K."/>
        </authorList>
    </citation>
    <scope>NUCLEOTIDE SEQUENCE [LARGE SCALE GENOMIC DNA]</scope>
    <source>
        <strain evidence="2 4">BR14375</strain>
    </source>
</reference>
<evidence type="ECO:0000313" key="1">
    <source>
        <dbReference type="EMBL" id="CAB3722949.1"/>
    </source>
</evidence>
<organism evidence="1 3">
    <name type="scientific">Paraburkholderia phenoliruptrix</name>
    <dbReference type="NCBI Taxonomy" id="252970"/>
    <lineage>
        <taxon>Bacteria</taxon>
        <taxon>Pseudomonadati</taxon>
        <taxon>Pseudomonadota</taxon>
        <taxon>Betaproteobacteria</taxon>
        <taxon>Burkholderiales</taxon>
        <taxon>Burkholderiaceae</taxon>
        <taxon>Paraburkholderia</taxon>
    </lineage>
</organism>